<dbReference type="Gene3D" id="3.40.30.10">
    <property type="entry name" value="Glutaredoxin"/>
    <property type="match status" value="1"/>
</dbReference>
<comment type="function">
    <text evidence="1">Accessory subunit of the mitochondrial membrane respiratory chain NADH dehydrogenase (Complex I), that is believed not to be involved in catalysis. Complex I functions in the transfer of electrons from NADH to the respiratory chain. The immediate electron acceptor for the enzyme is believed to be ubiquinone.</text>
</comment>
<dbReference type="Pfam" id="PF01663">
    <property type="entry name" value="Phosphodiest"/>
    <property type="match status" value="1"/>
</dbReference>
<comment type="subcellular location">
    <subcellularLocation>
        <location evidence="2">Mitochondrion inner membrane</location>
        <topology evidence="2">Peripheral membrane protein</topology>
        <orientation evidence="2">Matrix side</orientation>
    </subcellularLocation>
</comment>
<dbReference type="InterPro" id="IPR016464">
    <property type="entry name" value="NADH_Ub_cplx-1_asu_su-2"/>
</dbReference>
<organism evidence="14 15">
    <name type="scientific">Ancylostoma ceylanicum</name>
    <dbReference type="NCBI Taxonomy" id="53326"/>
    <lineage>
        <taxon>Eukaryota</taxon>
        <taxon>Metazoa</taxon>
        <taxon>Ecdysozoa</taxon>
        <taxon>Nematoda</taxon>
        <taxon>Chromadorea</taxon>
        <taxon>Rhabditida</taxon>
        <taxon>Rhabditina</taxon>
        <taxon>Rhabditomorpha</taxon>
        <taxon>Strongyloidea</taxon>
        <taxon>Ancylostomatidae</taxon>
        <taxon>Ancylostomatinae</taxon>
        <taxon>Ancylostoma</taxon>
    </lineage>
</organism>
<dbReference type="InterPro" id="IPR017850">
    <property type="entry name" value="Alkaline_phosphatase_core_sf"/>
</dbReference>
<evidence type="ECO:0000256" key="11">
    <source>
        <dbReference type="ARBA" id="ARBA00031441"/>
    </source>
</evidence>
<evidence type="ECO:0000256" key="12">
    <source>
        <dbReference type="ARBA" id="ARBA00032513"/>
    </source>
</evidence>
<evidence type="ECO:0000256" key="1">
    <source>
        <dbReference type="ARBA" id="ARBA00003195"/>
    </source>
</evidence>
<reference evidence="15" key="1">
    <citation type="journal article" date="2015" name="Nat. Genet.">
        <title>The genome and transcriptome of the zoonotic hookworm Ancylostoma ceylanicum identify infection-specific gene families.</title>
        <authorList>
            <person name="Schwarz E.M."/>
            <person name="Hu Y."/>
            <person name="Antoshechkin I."/>
            <person name="Miller M.M."/>
            <person name="Sternberg P.W."/>
            <person name="Aroian R.V."/>
        </authorList>
    </citation>
    <scope>NUCLEOTIDE SEQUENCE</scope>
    <source>
        <strain evidence="15">HY135</strain>
    </source>
</reference>
<evidence type="ECO:0000256" key="8">
    <source>
        <dbReference type="ARBA" id="ARBA00022982"/>
    </source>
</evidence>
<evidence type="ECO:0000256" key="4">
    <source>
        <dbReference type="ARBA" id="ARBA00016394"/>
    </source>
</evidence>
<dbReference type="PANTHER" id="PTHR12878:SF0">
    <property type="entry name" value="NADH DEHYDROGENASE [UBIQUINONE] 1 ALPHA SUBCOMPLEX SUBUNIT 2"/>
    <property type="match status" value="1"/>
</dbReference>
<dbReference type="EMBL" id="JARK01001368">
    <property type="protein sequence ID" value="EYC16717.1"/>
    <property type="molecule type" value="Genomic_DNA"/>
</dbReference>
<dbReference type="InterPro" id="IPR036249">
    <property type="entry name" value="Thioredoxin-like_sf"/>
</dbReference>
<name>A0A016UPC4_9BILA</name>
<dbReference type="Gene3D" id="3.40.720.10">
    <property type="entry name" value="Alkaline Phosphatase, subunit A"/>
    <property type="match status" value="1"/>
</dbReference>
<dbReference type="Pfam" id="PF05047">
    <property type="entry name" value="L51_S25_CI-B8"/>
    <property type="match status" value="1"/>
</dbReference>
<dbReference type="STRING" id="53326.A0A016UPC4"/>
<gene>
    <name evidence="14" type="primary">Acey_s0032.g2452</name>
    <name evidence="14" type="synonym">Acey-Y63D3A.7</name>
    <name evidence="14" type="ORF">Y032_0032g2452</name>
</gene>
<keyword evidence="6" id="KW-0679">Respiratory chain</keyword>
<keyword evidence="9" id="KW-0496">Mitochondrion</keyword>
<evidence type="ECO:0000256" key="6">
    <source>
        <dbReference type="ARBA" id="ARBA00022660"/>
    </source>
</evidence>
<dbReference type="Proteomes" id="UP000024635">
    <property type="component" value="Unassembled WGS sequence"/>
</dbReference>
<keyword evidence="10" id="KW-0472">Membrane</keyword>
<protein>
    <recommendedName>
        <fullName evidence="4">NADH dehydrogenase [ubiquinone] 1 alpha subcomplex subunit 2</fullName>
    </recommendedName>
    <alternativeName>
        <fullName evidence="11">Complex I-B8</fullName>
    </alternativeName>
    <alternativeName>
        <fullName evidence="12">NADH-ubiquinone oxidoreductase B8 subunit</fullName>
    </alternativeName>
</protein>
<evidence type="ECO:0000256" key="3">
    <source>
        <dbReference type="ARBA" id="ARBA00008939"/>
    </source>
</evidence>
<dbReference type="InterPro" id="IPR002591">
    <property type="entry name" value="Phosphodiest/P_Trfase"/>
</dbReference>
<dbReference type="GO" id="GO:0005743">
    <property type="term" value="C:mitochondrial inner membrane"/>
    <property type="evidence" value="ECO:0007669"/>
    <property type="project" value="UniProtKB-SubCell"/>
</dbReference>
<evidence type="ECO:0000313" key="14">
    <source>
        <dbReference type="EMBL" id="EYC16717.1"/>
    </source>
</evidence>
<evidence type="ECO:0000256" key="2">
    <source>
        <dbReference type="ARBA" id="ARBA00004443"/>
    </source>
</evidence>
<dbReference type="SMART" id="SM00916">
    <property type="entry name" value="L51_S25_CI-B8"/>
    <property type="match status" value="1"/>
</dbReference>
<proteinExistence type="inferred from homology"/>
<dbReference type="InterPro" id="IPR007741">
    <property type="entry name" value="Ribosomal_mL43/mS25/NADH_DH"/>
</dbReference>
<evidence type="ECO:0000256" key="9">
    <source>
        <dbReference type="ARBA" id="ARBA00023128"/>
    </source>
</evidence>
<keyword evidence="8" id="KW-0249">Electron transport</keyword>
<sequence>MASAIRLAGSHLRELRIHLCQKSPASAGVRAFIESDYVGLKQANPQFPILIRECSGIVPRVFASWLKVSKSRHRNSWFTVKIQLAKGVKIPTSQFLVHSHDYLPSWFFYHVAKLDTVVKKLKCKSEHMLLYTKETQPPRWHYRNASMGGDLVLVGRDGAEISSSESEDKENVGNYGGDFIDPSTHTIFFAMGPAIRRRAVLPVIQNVEFMNLWTSLLDIPRTQNDGEEHLVDLVLKHPKHLHIPPPTDIPSCEYTVTGDIIKCGYCQPGHDVRLKKWLRECRGSSPVVKPAAIGQANALCFMPICDEGIIRAGKQVSLIEVYDLRDDTGPSVSCPHVTQRYHEQCPKLSTGSSSAQTPLSAYPERGIANHLGSHVLLRKNFIRGINLTPISSENYH</sequence>
<evidence type="ECO:0000256" key="10">
    <source>
        <dbReference type="ARBA" id="ARBA00023136"/>
    </source>
</evidence>
<evidence type="ECO:0000259" key="13">
    <source>
        <dbReference type="SMART" id="SM00916"/>
    </source>
</evidence>
<evidence type="ECO:0000313" key="15">
    <source>
        <dbReference type="Proteomes" id="UP000024635"/>
    </source>
</evidence>
<dbReference type="SUPFAM" id="SSF52833">
    <property type="entry name" value="Thioredoxin-like"/>
    <property type="match status" value="1"/>
</dbReference>
<dbReference type="SUPFAM" id="SSF53649">
    <property type="entry name" value="Alkaline phosphatase-like"/>
    <property type="match status" value="1"/>
</dbReference>
<keyword evidence="15" id="KW-1185">Reference proteome</keyword>
<dbReference type="OrthoDB" id="10250268at2759"/>
<evidence type="ECO:0000256" key="7">
    <source>
        <dbReference type="ARBA" id="ARBA00022792"/>
    </source>
</evidence>
<dbReference type="PANTHER" id="PTHR12878">
    <property type="entry name" value="NADH-UBIQUINONE OXIDOREDUCTASE B8 SUBUNIT"/>
    <property type="match status" value="1"/>
</dbReference>
<comment type="similarity">
    <text evidence="3">Belongs to the complex I NDUFA2 subunit family.</text>
</comment>
<dbReference type="AlphaFoldDB" id="A0A016UPC4"/>
<evidence type="ECO:0000256" key="5">
    <source>
        <dbReference type="ARBA" id="ARBA00022448"/>
    </source>
</evidence>
<keyword evidence="5" id="KW-0813">Transport</keyword>
<keyword evidence="7" id="KW-0999">Mitochondrion inner membrane</keyword>
<comment type="caution">
    <text evidence="14">The sequence shown here is derived from an EMBL/GenBank/DDBJ whole genome shotgun (WGS) entry which is preliminary data.</text>
</comment>
<feature type="domain" description="Ribosomal protein/NADH dehydrogenase" evidence="13">
    <location>
        <begin position="21"/>
        <end position="89"/>
    </location>
</feature>
<accession>A0A016UPC4</accession>